<keyword evidence="4" id="KW-1185">Reference proteome</keyword>
<protein>
    <recommendedName>
        <fullName evidence="5">Pentacotripeptide-repeat region of PRORP domain-containing protein</fullName>
    </recommendedName>
</protein>
<feature type="repeat" description="PPR" evidence="2">
    <location>
        <begin position="183"/>
        <end position="213"/>
    </location>
</feature>
<evidence type="ECO:0000313" key="4">
    <source>
        <dbReference type="Proteomes" id="UP000243459"/>
    </source>
</evidence>
<feature type="repeat" description="PPR" evidence="2">
    <location>
        <begin position="214"/>
        <end position="248"/>
    </location>
</feature>
<dbReference type="AlphaFoldDB" id="A0A5P1FKC8"/>
<keyword evidence="1" id="KW-0677">Repeat</keyword>
<dbReference type="Gene3D" id="1.25.40.10">
    <property type="entry name" value="Tetratricopeptide repeat domain"/>
    <property type="match status" value="3"/>
</dbReference>
<dbReference type="Proteomes" id="UP000243459">
    <property type="component" value="Chromosome 2"/>
</dbReference>
<dbReference type="NCBIfam" id="TIGR00756">
    <property type="entry name" value="PPR"/>
    <property type="match status" value="5"/>
</dbReference>
<evidence type="ECO:0000256" key="2">
    <source>
        <dbReference type="PROSITE-ProRule" id="PRU00708"/>
    </source>
</evidence>
<dbReference type="GO" id="GO:0016556">
    <property type="term" value="P:mRNA modification"/>
    <property type="evidence" value="ECO:0007669"/>
    <property type="project" value="UniProtKB-ARBA"/>
</dbReference>
<sequence>MPLFKTPFPSKFKKPPLNSLPCSTPSSSSHHHLLTKNNEHHLLSLLHLHRHRPETGPAHQIHAYLITSSLHRTQISQTGIIIWNTLIKIYSRSPSPQHSLLLYNQMLHFCAPQICVDTFTFSFLLKACANLSSARIGAQLHCLVVKNGFAFHLYVHTSLVNMYATRGYLIDAKKAFDEMPERSLVTWNAMITGFALSGEIEKARQLFERMPTPDVVSWTGMIDGYTRANQAKEALDMFRRMSKRAIMPTEITVLAIVPSISNLGSVELGETLHARCHKGGLTLVDVRVENSLIDMYAKCGSIENSKKLFDTTSNRKNLVSWTTIITAFATHGMVKQALQLFEDMKNEKNIRPNRVTFLSVLNACSHGGLVEEGLQYFSSMVFEYDIEPDIKHYGCLIDMLGRAGRLEEAEETIRGMPVAVNVVVWRTLLVLYKFGPEVELGKE</sequence>
<dbReference type="Gramene" id="ONK78173">
    <property type="protein sequence ID" value="ONK78173"/>
    <property type="gene ID" value="A4U43_C02F15270"/>
</dbReference>
<dbReference type="EMBL" id="CM007382">
    <property type="protein sequence ID" value="ONK78173.1"/>
    <property type="molecule type" value="Genomic_DNA"/>
</dbReference>
<organism evidence="3 4">
    <name type="scientific">Asparagus officinalis</name>
    <name type="common">Garden asparagus</name>
    <dbReference type="NCBI Taxonomy" id="4686"/>
    <lineage>
        <taxon>Eukaryota</taxon>
        <taxon>Viridiplantae</taxon>
        <taxon>Streptophyta</taxon>
        <taxon>Embryophyta</taxon>
        <taxon>Tracheophyta</taxon>
        <taxon>Spermatophyta</taxon>
        <taxon>Magnoliopsida</taxon>
        <taxon>Liliopsida</taxon>
        <taxon>Asparagales</taxon>
        <taxon>Asparagaceae</taxon>
        <taxon>Asparagoideae</taxon>
        <taxon>Asparagus</taxon>
    </lineage>
</organism>
<dbReference type="PANTHER" id="PTHR47926">
    <property type="entry name" value="PENTATRICOPEPTIDE REPEAT-CONTAINING PROTEIN"/>
    <property type="match status" value="1"/>
</dbReference>
<accession>A0A5P1FKC8</accession>
<gene>
    <name evidence="3" type="ORF">A4U43_C02F15270</name>
</gene>
<name>A0A5P1FKC8_ASPOF</name>
<dbReference type="PANTHER" id="PTHR47926:SF460">
    <property type="entry name" value="OS01G0815900 PROTEIN"/>
    <property type="match status" value="1"/>
</dbReference>
<dbReference type="SUPFAM" id="SSF48452">
    <property type="entry name" value="TPR-like"/>
    <property type="match status" value="1"/>
</dbReference>
<dbReference type="Pfam" id="PF13041">
    <property type="entry name" value="PPR_2"/>
    <property type="match status" value="2"/>
</dbReference>
<evidence type="ECO:0000313" key="3">
    <source>
        <dbReference type="EMBL" id="ONK78173.1"/>
    </source>
</evidence>
<proteinExistence type="predicted"/>
<dbReference type="PROSITE" id="PS51375">
    <property type="entry name" value="PPR"/>
    <property type="match status" value="3"/>
</dbReference>
<dbReference type="FunFam" id="1.25.40.10:FF:000277">
    <property type="entry name" value="Pentatricopeptide repeat-containing protein, mitochondrial"/>
    <property type="match status" value="1"/>
</dbReference>
<dbReference type="FunFam" id="1.25.40.10:FF:000348">
    <property type="entry name" value="Pentatricopeptide repeat-containing protein chloroplastic"/>
    <property type="match status" value="1"/>
</dbReference>
<feature type="repeat" description="PPR" evidence="2">
    <location>
        <begin position="317"/>
        <end position="347"/>
    </location>
</feature>
<dbReference type="OMA" id="NACSHGC"/>
<dbReference type="GO" id="GO:0003723">
    <property type="term" value="F:RNA binding"/>
    <property type="evidence" value="ECO:0007669"/>
    <property type="project" value="InterPro"/>
</dbReference>
<evidence type="ECO:0000256" key="1">
    <source>
        <dbReference type="ARBA" id="ARBA00022737"/>
    </source>
</evidence>
<dbReference type="InterPro" id="IPR046960">
    <property type="entry name" value="PPR_At4g14850-like_plant"/>
</dbReference>
<dbReference type="GO" id="GO:0005737">
    <property type="term" value="C:cytoplasm"/>
    <property type="evidence" value="ECO:0007669"/>
    <property type="project" value="UniProtKB-ARBA"/>
</dbReference>
<dbReference type="InterPro" id="IPR011990">
    <property type="entry name" value="TPR-like_helical_dom_sf"/>
</dbReference>
<reference evidence="4" key="1">
    <citation type="journal article" date="2017" name="Nat. Commun.">
        <title>The asparagus genome sheds light on the origin and evolution of a young Y chromosome.</title>
        <authorList>
            <person name="Harkess A."/>
            <person name="Zhou J."/>
            <person name="Xu C."/>
            <person name="Bowers J.E."/>
            <person name="Van der Hulst R."/>
            <person name="Ayyampalayam S."/>
            <person name="Mercati F."/>
            <person name="Riccardi P."/>
            <person name="McKain M.R."/>
            <person name="Kakrana A."/>
            <person name="Tang H."/>
            <person name="Ray J."/>
            <person name="Groenendijk J."/>
            <person name="Arikit S."/>
            <person name="Mathioni S.M."/>
            <person name="Nakano M."/>
            <person name="Shan H."/>
            <person name="Telgmann-Rauber A."/>
            <person name="Kanno A."/>
            <person name="Yue Z."/>
            <person name="Chen H."/>
            <person name="Li W."/>
            <person name="Chen Y."/>
            <person name="Xu X."/>
            <person name="Zhang Y."/>
            <person name="Luo S."/>
            <person name="Chen H."/>
            <person name="Gao J."/>
            <person name="Mao Z."/>
            <person name="Pires J.C."/>
            <person name="Luo M."/>
            <person name="Kudrna D."/>
            <person name="Wing R.A."/>
            <person name="Meyers B.C."/>
            <person name="Yi K."/>
            <person name="Kong H."/>
            <person name="Lavrijsen P."/>
            <person name="Sunseri F."/>
            <person name="Falavigna A."/>
            <person name="Ye Y."/>
            <person name="Leebens-Mack J.H."/>
            <person name="Chen G."/>
        </authorList>
    </citation>
    <scope>NUCLEOTIDE SEQUENCE [LARGE SCALE GENOMIC DNA]</scope>
    <source>
        <strain evidence="4">cv. DH0086</strain>
    </source>
</reference>
<dbReference type="InterPro" id="IPR002885">
    <property type="entry name" value="PPR_rpt"/>
</dbReference>
<evidence type="ECO:0008006" key="5">
    <source>
        <dbReference type="Google" id="ProtNLM"/>
    </source>
</evidence>
<dbReference type="Pfam" id="PF01535">
    <property type="entry name" value="PPR"/>
    <property type="match status" value="5"/>
</dbReference>